<name>A0A426V379_9ACTN</name>
<keyword evidence="2" id="KW-0812">Transmembrane</keyword>
<keyword evidence="4" id="KW-1185">Reference proteome</keyword>
<keyword evidence="2" id="KW-1133">Transmembrane helix</keyword>
<comment type="caution">
    <text evidence="3">The sequence shown here is derived from an EMBL/GenBank/DDBJ whole genome shotgun (WGS) entry which is preliminary data.</text>
</comment>
<feature type="compositionally biased region" description="Polar residues" evidence="1">
    <location>
        <begin position="143"/>
        <end position="156"/>
    </location>
</feature>
<gene>
    <name evidence="3" type="ORF">EIW28_00855</name>
</gene>
<sequence length="163" mass="17127">MTRRNRPVVAGGAIITLVGIVHSAVAPLQVAPRHGGAWLDGALWEQVNRDVTEFTPVTGAFWYSYYSFGIPMLLLGVTVLSLGLRGAAAPRVVPWILMLWTVIGEIASGPSPLLLLVLAGVLMLVGAARPAAQTGLPDADAATENSESSPGTQPPGNSRRKDH</sequence>
<protein>
    <submittedName>
        <fullName evidence="3">Uncharacterized protein</fullName>
    </submittedName>
</protein>
<dbReference type="EMBL" id="RSEB01000001">
    <property type="protein sequence ID" value="RRS01359.1"/>
    <property type="molecule type" value="Genomic_DNA"/>
</dbReference>
<reference evidence="3 4" key="1">
    <citation type="submission" date="2018-12" db="EMBL/GenBank/DDBJ databases">
        <title>Glycomyces sp. YIM 121974 draft genome.</title>
        <authorList>
            <person name="Li Q."/>
        </authorList>
    </citation>
    <scope>NUCLEOTIDE SEQUENCE [LARGE SCALE GENOMIC DNA]</scope>
    <source>
        <strain evidence="3 4">YIM 121974</strain>
    </source>
</reference>
<dbReference type="InterPro" id="IPR045590">
    <property type="entry name" value="DUF6463"/>
</dbReference>
<feature type="transmembrane region" description="Helical" evidence="2">
    <location>
        <begin position="96"/>
        <end position="125"/>
    </location>
</feature>
<evidence type="ECO:0000313" key="4">
    <source>
        <dbReference type="Proteomes" id="UP000277256"/>
    </source>
</evidence>
<dbReference type="RefSeq" id="WP_125245837.1">
    <property type="nucleotide sequence ID" value="NZ_RSEB01000001.1"/>
</dbReference>
<organism evidence="3 4">
    <name type="scientific">Glycomyces terrestris</name>
    <dbReference type="NCBI Taxonomy" id="2493553"/>
    <lineage>
        <taxon>Bacteria</taxon>
        <taxon>Bacillati</taxon>
        <taxon>Actinomycetota</taxon>
        <taxon>Actinomycetes</taxon>
        <taxon>Glycomycetales</taxon>
        <taxon>Glycomycetaceae</taxon>
        <taxon>Glycomyces</taxon>
    </lineage>
</organism>
<dbReference type="Proteomes" id="UP000277256">
    <property type="component" value="Unassembled WGS sequence"/>
</dbReference>
<evidence type="ECO:0000256" key="2">
    <source>
        <dbReference type="SAM" id="Phobius"/>
    </source>
</evidence>
<proteinExistence type="predicted"/>
<keyword evidence="2" id="KW-0472">Membrane</keyword>
<dbReference type="AlphaFoldDB" id="A0A426V379"/>
<evidence type="ECO:0000256" key="1">
    <source>
        <dbReference type="SAM" id="MobiDB-lite"/>
    </source>
</evidence>
<dbReference type="Pfam" id="PF20064">
    <property type="entry name" value="DUF6463"/>
    <property type="match status" value="1"/>
</dbReference>
<evidence type="ECO:0000313" key="3">
    <source>
        <dbReference type="EMBL" id="RRS01359.1"/>
    </source>
</evidence>
<feature type="region of interest" description="Disordered" evidence="1">
    <location>
        <begin position="135"/>
        <end position="163"/>
    </location>
</feature>
<accession>A0A426V379</accession>
<feature type="transmembrane region" description="Helical" evidence="2">
    <location>
        <begin position="63"/>
        <end position="84"/>
    </location>
</feature>